<evidence type="ECO:0000256" key="6">
    <source>
        <dbReference type="ARBA" id="ARBA00022932"/>
    </source>
</evidence>
<reference evidence="9" key="1">
    <citation type="submission" date="2022-01" db="EMBL/GenBank/DDBJ databases">
        <authorList>
            <person name="Karlyshev A.V."/>
            <person name="Jaspars M."/>
        </authorList>
    </citation>
    <scope>NUCLEOTIDE SEQUENCE</scope>
    <source>
        <strain evidence="9">AGSA3-2</strain>
    </source>
</reference>
<keyword evidence="3 9" id="KW-0808">Transferase</keyword>
<evidence type="ECO:0000313" key="10">
    <source>
        <dbReference type="Proteomes" id="UP001107961"/>
    </source>
</evidence>
<dbReference type="EMBL" id="JAJVKT010000004">
    <property type="protein sequence ID" value="MCE7507976.1"/>
    <property type="molecule type" value="Genomic_DNA"/>
</dbReference>
<evidence type="ECO:0000259" key="8">
    <source>
        <dbReference type="Pfam" id="PF09115"/>
    </source>
</evidence>
<dbReference type="Gene3D" id="3.40.50.300">
    <property type="entry name" value="P-loop containing nucleotide triphosphate hydrolases"/>
    <property type="match status" value="1"/>
</dbReference>
<dbReference type="GO" id="GO:0003887">
    <property type="term" value="F:DNA-directed DNA polymerase activity"/>
    <property type="evidence" value="ECO:0007669"/>
    <property type="project" value="UniProtKB-KW"/>
</dbReference>
<gene>
    <name evidence="9" type="ORF">LZG35_04960</name>
</gene>
<comment type="catalytic activity">
    <reaction evidence="7">
        <text>DNA(n) + a 2'-deoxyribonucleoside 5'-triphosphate = DNA(n+1) + diphosphate</text>
        <dbReference type="Rhea" id="RHEA:22508"/>
        <dbReference type="Rhea" id="RHEA-COMP:17339"/>
        <dbReference type="Rhea" id="RHEA-COMP:17340"/>
        <dbReference type="ChEBI" id="CHEBI:33019"/>
        <dbReference type="ChEBI" id="CHEBI:61560"/>
        <dbReference type="ChEBI" id="CHEBI:173112"/>
        <dbReference type="EC" id="2.7.7.7"/>
    </reaction>
</comment>
<organism evidence="9 10">
    <name type="scientific">Alloalcanivorax xenomutans</name>
    <dbReference type="NCBI Taxonomy" id="1094342"/>
    <lineage>
        <taxon>Bacteria</taxon>
        <taxon>Pseudomonadati</taxon>
        <taxon>Pseudomonadota</taxon>
        <taxon>Gammaproteobacteria</taxon>
        <taxon>Oceanospirillales</taxon>
        <taxon>Alcanivoracaceae</taxon>
        <taxon>Alloalcanivorax</taxon>
    </lineage>
</organism>
<evidence type="ECO:0000256" key="1">
    <source>
        <dbReference type="ARBA" id="ARBA00012417"/>
    </source>
</evidence>
<keyword evidence="6" id="KW-0239">DNA-directed DNA polymerase</keyword>
<dbReference type="GO" id="GO:0008408">
    <property type="term" value="F:3'-5' exonuclease activity"/>
    <property type="evidence" value="ECO:0007669"/>
    <property type="project" value="InterPro"/>
</dbReference>
<dbReference type="InterPro" id="IPR027417">
    <property type="entry name" value="P-loop_NTPase"/>
</dbReference>
<proteinExistence type="predicted"/>
<dbReference type="Pfam" id="PF09115">
    <property type="entry name" value="DNApol3-delta_C"/>
    <property type="match status" value="1"/>
</dbReference>
<keyword evidence="4 9" id="KW-0548">Nucleotidyltransferase</keyword>
<dbReference type="InterPro" id="IPR050238">
    <property type="entry name" value="DNA_Rep/Repair_Clamp_Loader"/>
</dbReference>
<dbReference type="GeneID" id="94687252"/>
<evidence type="ECO:0000256" key="5">
    <source>
        <dbReference type="ARBA" id="ARBA00022705"/>
    </source>
</evidence>
<dbReference type="InterPro" id="IPR015199">
    <property type="entry name" value="DNA_pol_III_delta_C"/>
</dbReference>
<evidence type="ECO:0000256" key="4">
    <source>
        <dbReference type="ARBA" id="ARBA00022695"/>
    </source>
</evidence>
<keyword evidence="10" id="KW-1185">Reference proteome</keyword>
<evidence type="ECO:0000256" key="2">
    <source>
        <dbReference type="ARBA" id="ARBA00014363"/>
    </source>
</evidence>
<keyword evidence="5" id="KW-0235">DNA replication</keyword>
<evidence type="ECO:0000256" key="3">
    <source>
        <dbReference type="ARBA" id="ARBA00022679"/>
    </source>
</evidence>
<dbReference type="SUPFAM" id="SSF52540">
    <property type="entry name" value="P-loop containing nucleoside triphosphate hydrolases"/>
    <property type="match status" value="1"/>
</dbReference>
<dbReference type="KEGG" id="axe:P40_13165"/>
<dbReference type="NCBIfam" id="TIGR00678">
    <property type="entry name" value="holB"/>
    <property type="match status" value="1"/>
</dbReference>
<dbReference type="AlphaFoldDB" id="A0A9Q3ZDY3"/>
<accession>A0A9Q3ZDY3</accession>
<name>A0A9Q3ZDY3_9GAMM</name>
<feature type="domain" description="DNA polymerase III delta subunit C-terminal" evidence="8">
    <location>
        <begin position="211"/>
        <end position="327"/>
    </location>
</feature>
<dbReference type="EC" id="2.7.7.7" evidence="1"/>
<comment type="caution">
    <text evidence="9">The sequence shown here is derived from an EMBL/GenBank/DDBJ whole genome shotgun (WGS) entry which is preliminary data.</text>
</comment>
<dbReference type="RefSeq" id="WP_022994617.1">
    <property type="nucleotide sequence ID" value="NZ_CP012331.1"/>
</dbReference>
<sequence>MSKAPVQVPCPWHQEEMARLLDQHQRQRLPHALLLAGPEGIGKYRLAQSLMQTLLCRQPSAGVACGQCEACHLSTAGTHPDMHVLTPEGGSRAIKIDQVRRLVEFCSRTAQFGGGRLALLSPAEALNRSAQNALLKTLEEPGPGMTLILVSHQPSLLLPTVRSRCQQRLLPVPAADQALSWLTPQVGEAAPALLDAAQGAPLKALVLQDADWFSDRRRLAEQVLRVAQGRLSPAQGAQALAAFEPDTMARILYGWLARATRLAALGGAAIPAGEGDAQLEPLLRQLADTVPVARLMRATQRIQEGRRQILAGANPNKELLMEQWMLVLVGVDAALQ</sequence>
<dbReference type="GO" id="GO:0003677">
    <property type="term" value="F:DNA binding"/>
    <property type="evidence" value="ECO:0007669"/>
    <property type="project" value="InterPro"/>
</dbReference>
<evidence type="ECO:0000313" key="9">
    <source>
        <dbReference type="EMBL" id="MCE7507976.1"/>
    </source>
</evidence>
<dbReference type="InterPro" id="IPR004622">
    <property type="entry name" value="DNA_pol_HolB"/>
</dbReference>
<dbReference type="NCBIfam" id="NF004310">
    <property type="entry name" value="PRK05707.1"/>
    <property type="match status" value="1"/>
</dbReference>
<dbReference type="PANTHER" id="PTHR11669:SF8">
    <property type="entry name" value="DNA POLYMERASE III SUBUNIT DELTA"/>
    <property type="match status" value="1"/>
</dbReference>
<dbReference type="PANTHER" id="PTHR11669">
    <property type="entry name" value="REPLICATION FACTOR C / DNA POLYMERASE III GAMMA-TAU SUBUNIT"/>
    <property type="match status" value="1"/>
</dbReference>
<dbReference type="GO" id="GO:0009360">
    <property type="term" value="C:DNA polymerase III complex"/>
    <property type="evidence" value="ECO:0007669"/>
    <property type="project" value="InterPro"/>
</dbReference>
<dbReference type="GO" id="GO:0006261">
    <property type="term" value="P:DNA-templated DNA replication"/>
    <property type="evidence" value="ECO:0007669"/>
    <property type="project" value="TreeGrafter"/>
</dbReference>
<protein>
    <recommendedName>
        <fullName evidence="2">DNA polymerase III subunit delta'</fullName>
        <ecNumber evidence="1">2.7.7.7</ecNumber>
    </recommendedName>
</protein>
<dbReference type="Proteomes" id="UP001107961">
    <property type="component" value="Unassembled WGS sequence"/>
</dbReference>
<dbReference type="Pfam" id="PF13177">
    <property type="entry name" value="DNA_pol3_delta2"/>
    <property type="match status" value="1"/>
</dbReference>
<evidence type="ECO:0000256" key="7">
    <source>
        <dbReference type="ARBA" id="ARBA00049244"/>
    </source>
</evidence>